<evidence type="ECO:0000256" key="3">
    <source>
        <dbReference type="ARBA" id="ARBA00023242"/>
    </source>
</evidence>
<dbReference type="InterPro" id="IPR012677">
    <property type="entry name" value="Nucleotide-bd_a/b_plait_sf"/>
</dbReference>
<comment type="subcellular location">
    <subcellularLocation>
        <location evidence="1">Nucleus</location>
        <location evidence="1">Nucleolus</location>
    </subcellularLocation>
</comment>
<dbReference type="EMBL" id="AE016819">
    <property type="protein sequence ID" value="AAS53150.1"/>
    <property type="molecule type" value="Genomic_DNA"/>
</dbReference>
<dbReference type="eggNOG" id="KOG4208">
    <property type="taxonomic scope" value="Eukaryota"/>
</dbReference>
<protein>
    <submittedName>
        <fullName evidence="7">AFL224Wp</fullName>
    </submittedName>
</protein>
<keyword evidence="2 4" id="KW-0694">RNA-binding</keyword>
<dbReference type="GO" id="GO:0003723">
    <property type="term" value="F:RNA binding"/>
    <property type="evidence" value="ECO:0000318"/>
    <property type="project" value="GO_Central"/>
</dbReference>
<dbReference type="Proteomes" id="UP000000591">
    <property type="component" value="Chromosome VI"/>
</dbReference>
<dbReference type="CDD" id="cd12552">
    <property type="entry name" value="RRM_Nop15p"/>
    <property type="match status" value="1"/>
</dbReference>
<keyword evidence="8" id="KW-1185">Reference proteome</keyword>
<dbReference type="InterPro" id="IPR035979">
    <property type="entry name" value="RBD_domain_sf"/>
</dbReference>
<organism evidence="7 8">
    <name type="scientific">Eremothecium gossypii (strain ATCC 10895 / CBS 109.51 / FGSC 9923 / NRRL Y-1056)</name>
    <name type="common">Yeast</name>
    <name type="synonym">Ashbya gossypii</name>
    <dbReference type="NCBI Taxonomy" id="284811"/>
    <lineage>
        <taxon>Eukaryota</taxon>
        <taxon>Fungi</taxon>
        <taxon>Dikarya</taxon>
        <taxon>Ascomycota</taxon>
        <taxon>Saccharomycotina</taxon>
        <taxon>Saccharomycetes</taxon>
        <taxon>Saccharomycetales</taxon>
        <taxon>Saccharomycetaceae</taxon>
        <taxon>Eremothecium</taxon>
    </lineage>
</organism>
<dbReference type="OMA" id="HAARMQK"/>
<dbReference type="KEGG" id="ago:AGOS_AFL224W"/>
<dbReference type="InterPro" id="IPR000504">
    <property type="entry name" value="RRM_dom"/>
</dbReference>
<dbReference type="AlphaFoldDB" id="Q755N7"/>
<dbReference type="SMART" id="SM00360">
    <property type="entry name" value="RRM"/>
    <property type="match status" value="1"/>
</dbReference>
<feature type="compositionally biased region" description="Acidic residues" evidence="5">
    <location>
        <begin position="26"/>
        <end position="38"/>
    </location>
</feature>
<proteinExistence type="predicted"/>
<dbReference type="PROSITE" id="PS50102">
    <property type="entry name" value="RRM"/>
    <property type="match status" value="1"/>
</dbReference>
<name>Q755N7_EREGS</name>
<dbReference type="InParanoid" id="Q755N7"/>
<keyword evidence="3" id="KW-0539">Nucleus</keyword>
<dbReference type="Pfam" id="PF00076">
    <property type="entry name" value="RRM_1"/>
    <property type="match status" value="1"/>
</dbReference>
<reference evidence="7 8" key="1">
    <citation type="journal article" date="2004" name="Science">
        <title>The Ashbya gossypii genome as a tool for mapping the ancient Saccharomyces cerevisiae genome.</title>
        <authorList>
            <person name="Dietrich F.S."/>
            <person name="Voegeli S."/>
            <person name="Brachat S."/>
            <person name="Lerch A."/>
            <person name="Gates K."/>
            <person name="Steiner S."/>
            <person name="Mohr C."/>
            <person name="Pohlmann R."/>
            <person name="Luedi P."/>
            <person name="Choi S."/>
            <person name="Wing R.A."/>
            <person name="Flavier A."/>
            <person name="Gaffney T.D."/>
            <person name="Philippsen P."/>
        </authorList>
    </citation>
    <scope>NUCLEOTIDE SEQUENCE [LARGE SCALE GENOMIC DNA]</scope>
    <source>
        <strain evidence="8">ATCC 10895 / CBS 109.51 / FGSC 9923 / NRRL Y-1056</strain>
    </source>
</reference>
<evidence type="ECO:0000256" key="1">
    <source>
        <dbReference type="ARBA" id="ARBA00004604"/>
    </source>
</evidence>
<sequence length="206" mass="22990">MARTTKHARASPQPAAADKPQPEPVSDAELDGFSDSDAEPSVTDEQPQPAAAGHTILPQQPARRSGAKKQAARTDLSGIIYISRLPHGFHERELSTYFAQFGDLKQVRLARNKKTGNSRHYAFIEFANPDDAVVAQETMHNYLLMGHLLQVSVLPKGRTIEKLYKHKKRVHKENSIKDAARTQRRADAAHAARMQKLRDAGIDLKW</sequence>
<reference evidence="8" key="2">
    <citation type="journal article" date="2013" name="G3 (Bethesda)">
        <title>Genomes of Ashbya fungi isolated from insects reveal four mating-type loci, numerous translocations, lack of transposons, and distinct gene duplications.</title>
        <authorList>
            <person name="Dietrich F.S."/>
            <person name="Voegeli S."/>
            <person name="Kuo S."/>
            <person name="Philippsen P."/>
        </authorList>
    </citation>
    <scope>GENOME REANNOTATION</scope>
    <source>
        <strain evidence="8">ATCC 10895 / CBS 109.51 / FGSC 9923 / NRRL Y-1056</strain>
    </source>
</reference>
<evidence type="ECO:0000313" key="8">
    <source>
        <dbReference type="Proteomes" id="UP000000591"/>
    </source>
</evidence>
<dbReference type="InterPro" id="IPR034469">
    <property type="entry name" value="Nop15_RRM"/>
</dbReference>
<evidence type="ECO:0000313" key="7">
    <source>
        <dbReference type="EMBL" id="AAS53150.1"/>
    </source>
</evidence>
<gene>
    <name evidence="7" type="ORF">AGOS_AFL224W</name>
</gene>
<evidence type="ECO:0000256" key="4">
    <source>
        <dbReference type="PROSITE-ProRule" id="PRU00176"/>
    </source>
</evidence>
<dbReference type="HOGENOM" id="CLU_025741_2_0_1"/>
<evidence type="ECO:0000256" key="2">
    <source>
        <dbReference type="ARBA" id="ARBA00022884"/>
    </source>
</evidence>
<dbReference type="PANTHER" id="PTHR46754">
    <property type="entry name" value="MKI67 FHA DOMAIN-INTERACTING NUCLEOLAR PHOSPHOPROTEIN"/>
    <property type="match status" value="1"/>
</dbReference>
<accession>Q755N7</accession>
<feature type="domain" description="RRM" evidence="6">
    <location>
        <begin position="78"/>
        <end position="156"/>
    </location>
</feature>
<feature type="region of interest" description="Disordered" evidence="5">
    <location>
        <begin position="1"/>
        <end position="70"/>
    </location>
</feature>
<dbReference type="SUPFAM" id="SSF54928">
    <property type="entry name" value="RNA-binding domain, RBD"/>
    <property type="match status" value="1"/>
</dbReference>
<dbReference type="GO" id="GO:0005730">
    <property type="term" value="C:nucleolus"/>
    <property type="evidence" value="ECO:0000318"/>
    <property type="project" value="GO_Central"/>
</dbReference>
<dbReference type="OrthoDB" id="21467at2759"/>
<dbReference type="Gene3D" id="3.30.70.330">
    <property type="match status" value="1"/>
</dbReference>
<dbReference type="STRING" id="284811.Q755N7"/>
<dbReference type="FunCoup" id="Q755N7">
    <property type="interactions" value="921"/>
</dbReference>
<dbReference type="RefSeq" id="NP_985326.1">
    <property type="nucleotide sequence ID" value="NM_210680.1"/>
</dbReference>
<dbReference type="GeneID" id="4621550"/>
<evidence type="ECO:0000256" key="5">
    <source>
        <dbReference type="SAM" id="MobiDB-lite"/>
    </source>
</evidence>
<evidence type="ECO:0000259" key="6">
    <source>
        <dbReference type="PROSITE" id="PS50102"/>
    </source>
</evidence>